<dbReference type="GO" id="GO:0016787">
    <property type="term" value="F:hydrolase activity"/>
    <property type="evidence" value="ECO:0007669"/>
    <property type="project" value="UniProtKB-KW"/>
</dbReference>
<dbReference type="Pfam" id="PF12697">
    <property type="entry name" value="Abhydrolase_6"/>
    <property type="match status" value="1"/>
</dbReference>
<dbReference type="SMART" id="SM00091">
    <property type="entry name" value="PAS"/>
    <property type="match status" value="1"/>
</dbReference>
<reference evidence="4" key="1">
    <citation type="journal article" date="2019" name="Int. J. Syst. Evol. Microbiol.">
        <title>The Global Catalogue of Microorganisms (GCM) 10K type strain sequencing project: providing services to taxonomists for standard genome sequencing and annotation.</title>
        <authorList>
            <consortium name="The Broad Institute Genomics Platform"/>
            <consortium name="The Broad Institute Genome Sequencing Center for Infectious Disease"/>
            <person name="Wu L."/>
            <person name="Ma J."/>
        </authorList>
    </citation>
    <scope>NUCLEOTIDE SEQUENCE [LARGE SCALE GENOMIC DNA]</scope>
    <source>
        <strain evidence="4">KCTC 12847</strain>
    </source>
</reference>
<dbReference type="PANTHER" id="PTHR43039">
    <property type="entry name" value="ESTERASE-RELATED"/>
    <property type="match status" value="1"/>
</dbReference>
<evidence type="ECO:0000313" key="3">
    <source>
        <dbReference type="EMBL" id="MFC3291215.1"/>
    </source>
</evidence>
<protein>
    <submittedName>
        <fullName evidence="3">Alpha/beta fold hydrolase</fullName>
    </submittedName>
</protein>
<dbReference type="SUPFAM" id="SSF55785">
    <property type="entry name" value="PYP-like sensor domain (PAS domain)"/>
    <property type="match status" value="1"/>
</dbReference>
<organism evidence="3 4">
    <name type="scientific">Modicisalibacter luteus</name>
    <dbReference type="NCBI Taxonomy" id="453962"/>
    <lineage>
        <taxon>Bacteria</taxon>
        <taxon>Pseudomonadati</taxon>
        <taxon>Pseudomonadota</taxon>
        <taxon>Gammaproteobacteria</taxon>
        <taxon>Oceanospirillales</taxon>
        <taxon>Halomonadaceae</taxon>
        <taxon>Modicisalibacter</taxon>
    </lineage>
</organism>
<dbReference type="PRINTS" id="PR00111">
    <property type="entry name" value="ABHYDROLASE"/>
</dbReference>
<dbReference type="RefSeq" id="WP_019019905.1">
    <property type="nucleotide sequence ID" value="NZ_BMXD01000011.1"/>
</dbReference>
<keyword evidence="3" id="KW-0378">Hydrolase</keyword>
<keyword evidence="4" id="KW-1185">Reference proteome</keyword>
<sequence>MQQDVKQNVLLRNNVKVFGHGSQAMVFAAGFGCDQNMWRFVAPAFADDYRVVLFDYVGAGKSDLTAYTAERYGTLDGYAQDVLDVLAALDVHRAIFVGHSVSSIIGLLASIQDPERFERLVMVGPSPCYVNDPPDYMGGFEHNALTGLLDMMEKNDLGWAGFLAPTIMSHEARPELTEELQDSFCATDPAIARNFAAVTFFSDNRADLSQATVPALVLQSREDAIASTCVGEYVHKHMPHSTYKLMSATGHCPHMSHPEEVIRSIREYLPTPAYLPAASSSDSLYSLPCGFLAFTMEGKITTSNDKLQQWLGYSPDDLQGRSIDLVLTDASRLFFQMYLFPMVRLQGNVENLHLSLLARDGSELPVRVNGTCQNVQGQLVVECVMLEDSL</sequence>
<dbReference type="SUPFAM" id="SSF53474">
    <property type="entry name" value="alpha/beta-Hydrolases"/>
    <property type="match status" value="1"/>
</dbReference>
<dbReference type="Pfam" id="PF13426">
    <property type="entry name" value="PAS_9"/>
    <property type="match status" value="1"/>
</dbReference>
<evidence type="ECO:0000259" key="2">
    <source>
        <dbReference type="PROSITE" id="PS50112"/>
    </source>
</evidence>
<accession>A0ABV7LYB1</accession>
<comment type="similarity">
    <text evidence="1">Belongs to the AB hydrolase superfamily.</text>
</comment>
<dbReference type="CDD" id="cd00130">
    <property type="entry name" value="PAS"/>
    <property type="match status" value="1"/>
</dbReference>
<dbReference type="NCBIfam" id="TIGR00229">
    <property type="entry name" value="sensory_box"/>
    <property type="match status" value="1"/>
</dbReference>
<dbReference type="PROSITE" id="PS51257">
    <property type="entry name" value="PROKAR_LIPOPROTEIN"/>
    <property type="match status" value="1"/>
</dbReference>
<dbReference type="Gene3D" id="3.30.450.20">
    <property type="entry name" value="PAS domain"/>
    <property type="match status" value="1"/>
</dbReference>
<dbReference type="Gene3D" id="3.40.50.1820">
    <property type="entry name" value="alpha/beta hydrolase"/>
    <property type="match status" value="1"/>
</dbReference>
<gene>
    <name evidence="3" type="ORF">ACFOEI_03895</name>
</gene>
<evidence type="ECO:0000313" key="4">
    <source>
        <dbReference type="Proteomes" id="UP001595640"/>
    </source>
</evidence>
<name>A0ABV7LYB1_9GAMM</name>
<dbReference type="Proteomes" id="UP001595640">
    <property type="component" value="Unassembled WGS sequence"/>
</dbReference>
<evidence type="ECO:0000256" key="1">
    <source>
        <dbReference type="ARBA" id="ARBA00008645"/>
    </source>
</evidence>
<dbReference type="InterPro" id="IPR000014">
    <property type="entry name" value="PAS"/>
</dbReference>
<dbReference type="EMBL" id="JBHRUH010000006">
    <property type="protein sequence ID" value="MFC3291215.1"/>
    <property type="molecule type" value="Genomic_DNA"/>
</dbReference>
<dbReference type="PROSITE" id="PS50112">
    <property type="entry name" value="PAS"/>
    <property type="match status" value="1"/>
</dbReference>
<dbReference type="InterPro" id="IPR029058">
    <property type="entry name" value="AB_hydrolase_fold"/>
</dbReference>
<dbReference type="InterPro" id="IPR035965">
    <property type="entry name" value="PAS-like_dom_sf"/>
</dbReference>
<proteinExistence type="inferred from homology"/>
<feature type="domain" description="PAS" evidence="2">
    <location>
        <begin position="284"/>
        <end position="326"/>
    </location>
</feature>
<dbReference type="InterPro" id="IPR000073">
    <property type="entry name" value="AB_hydrolase_1"/>
</dbReference>
<comment type="caution">
    <text evidence="3">The sequence shown here is derived from an EMBL/GenBank/DDBJ whole genome shotgun (WGS) entry which is preliminary data.</text>
</comment>